<keyword evidence="8" id="KW-1185">Reference proteome</keyword>
<feature type="compositionally biased region" description="Basic and acidic residues" evidence="1">
    <location>
        <begin position="259"/>
        <end position="268"/>
    </location>
</feature>
<dbReference type="FunFam" id="3.90.190.10:FF:000157">
    <property type="entry name" value="Protein-tyrosine phosphatase"/>
    <property type="match status" value="1"/>
</dbReference>
<dbReference type="SUPFAM" id="SSF47473">
    <property type="entry name" value="EF-hand"/>
    <property type="match status" value="1"/>
</dbReference>
<feature type="region of interest" description="Disordered" evidence="1">
    <location>
        <begin position="236"/>
        <end position="268"/>
    </location>
</feature>
<dbReference type="InterPro" id="IPR000340">
    <property type="entry name" value="Dual-sp_phosphatase_cat-dom"/>
</dbReference>
<feature type="domain" description="EF-hand" evidence="5">
    <location>
        <begin position="314"/>
        <end position="349"/>
    </location>
</feature>
<name>A0A813G6R0_POLGL</name>
<dbReference type="GO" id="GO:0005509">
    <property type="term" value="F:calcium ion binding"/>
    <property type="evidence" value="ECO:0007669"/>
    <property type="project" value="InterPro"/>
</dbReference>
<dbReference type="InterPro" id="IPR002048">
    <property type="entry name" value="EF_hand_dom"/>
</dbReference>
<evidence type="ECO:0000259" key="5">
    <source>
        <dbReference type="PROSITE" id="PS50222"/>
    </source>
</evidence>
<dbReference type="AlphaFoldDB" id="A0A813G6R0"/>
<dbReference type="Pfam" id="PF05773">
    <property type="entry name" value="RWD"/>
    <property type="match status" value="1"/>
</dbReference>
<feature type="region of interest" description="Disordered" evidence="1">
    <location>
        <begin position="661"/>
        <end position="681"/>
    </location>
</feature>
<dbReference type="Pfam" id="PF03959">
    <property type="entry name" value="FSH1"/>
    <property type="match status" value="1"/>
</dbReference>
<dbReference type="InterPro" id="IPR013646">
    <property type="entry name" value="YGR210-like_G4"/>
</dbReference>
<sequence>LDAWPRAAAPDSAADALAAGTRAFAEAGPGSWRWLLVSSLLFLLVAGPFLALQAKLLPRWLGQVLNRIYFWPTLPLTLLRSWRDGRGLWCHVDDTLLLGVAPISLLQHPQKLKALGVRGVLNMAEEYRGPEADYRRLGIQQLRLPTVDHFEPSLEDLNKAVCFIEEHRRKGQQVYVHCKAGHGRAAAVALAWLSYAKGMCKEEQLEELNRELLAKRRVRKTLHMQKNLRAFAASTRRARLETSDNHNNQQQQHPTSRPQEVDPLRRRPGERAVSGEVCYVAASIHNQSISVAIALSELVYISKQELCDILREPSDSQAVAAMIQTADVNLDGFVDYQEFKMMVVKIATQKTRDGPVELPLEHGERVNTRGWWHDRGLRNDDEAVSEVLRRAWSEHGPFDGLLGFSEGASAALFYCHLVAAHANSAPAASADGSAGPDFSGLSFAVMAGAPAPAGSALASPVFELPSLHFASAADTVVSLSDSKKCALAFRAAEFCQHDGGHCPPQRAEDVRHLVNFLEAQRDKILPASSVSEFGMAVAGEETEDPRICPDQRDELEALGAMLAPEELYRAAPAWPVRLAVRLRRGEGVSAALRFTLPPAYPQAAPCFCELESDDLALQAHERELLDAMEVAREPLGFPSVMAMVQAAQQWIDEHEADLAARAAGRGDKAAPEDGEDGEEEAEAWWLREEAEVEDALVAEAEAKAAELMPDGADKRGQWARQCGAGGYGKPWEFVVGLVGKPSAGKSTLFNAATRPESSDREATMAPHPFTTIDPNVGAGWFAAPCPSAQLGCQDSCQPEHGRAHGGRRRLPLLVKDVAGLVPGAYLGRGHGNAFLNDLCDADSLVHVVDASGRSDREGVDHGSAGSGSPKTTDPLDEVGWVRREIHLWMFCNVRAKWGSVRKKAKMANAHGSREAVADRLFGLFTGYRASRQLAQAVFEAAGFSLQHSAEEVVAWGEYELHLFVACFLRARFPIVVALNKADTPEAAGHVARVKSVLGDSCIPVSARSEWWLYEQQRKGHLSYVEGAGAESVTLSPEAPENVREQWEQLRKKVLEPYGSTGVMEVLSVAVSRRGPIFMCPVSDFSTLEGLVTSCPSAPAGRSASAKLATMLMLRPMSTVEEAFGALKHEQMLRGDLVRAEALVSDTTDRGSPQVQVLRRDDVLRSHGVEPHAHVLRILTNKKAK</sequence>
<feature type="compositionally biased region" description="Basic and acidic residues" evidence="1">
    <location>
        <begin position="661"/>
        <end position="671"/>
    </location>
</feature>
<dbReference type="PANTHER" id="PTHR23305">
    <property type="entry name" value="OBG GTPASE FAMILY"/>
    <property type="match status" value="1"/>
</dbReference>
<dbReference type="SUPFAM" id="SSF53474">
    <property type="entry name" value="alpha/beta-Hydrolases"/>
    <property type="match status" value="1"/>
</dbReference>
<dbReference type="InterPro" id="IPR006073">
    <property type="entry name" value="GTP-bd"/>
</dbReference>
<dbReference type="SMART" id="SM00195">
    <property type="entry name" value="DSPc"/>
    <property type="match status" value="1"/>
</dbReference>
<reference evidence="7" key="1">
    <citation type="submission" date="2021-02" db="EMBL/GenBank/DDBJ databases">
        <authorList>
            <person name="Dougan E. K."/>
            <person name="Rhodes N."/>
            <person name="Thang M."/>
            <person name="Chan C."/>
        </authorList>
    </citation>
    <scope>NUCLEOTIDE SEQUENCE</scope>
</reference>
<dbReference type="InterPro" id="IPR016135">
    <property type="entry name" value="UBQ-conjugating_enzyme/RWD"/>
</dbReference>
<dbReference type="OrthoDB" id="545683at2759"/>
<evidence type="ECO:0000256" key="2">
    <source>
        <dbReference type="SAM" id="Phobius"/>
    </source>
</evidence>
<evidence type="ECO:0000256" key="1">
    <source>
        <dbReference type="SAM" id="MobiDB-lite"/>
    </source>
</evidence>
<feature type="transmembrane region" description="Helical" evidence="2">
    <location>
        <begin position="32"/>
        <end position="52"/>
    </location>
</feature>
<dbReference type="Gene3D" id="3.10.110.10">
    <property type="entry name" value="Ubiquitin Conjugating Enzyme"/>
    <property type="match status" value="1"/>
</dbReference>
<gene>
    <name evidence="7" type="ORF">PGLA1383_LOCUS36158</name>
</gene>
<dbReference type="Pfam" id="PF00782">
    <property type="entry name" value="DSPc"/>
    <property type="match status" value="1"/>
</dbReference>
<dbReference type="SUPFAM" id="SSF52799">
    <property type="entry name" value="(Phosphotyrosine protein) phosphatases II"/>
    <property type="match status" value="1"/>
</dbReference>
<feature type="domain" description="Tyrosine-protein phosphatase" evidence="3">
    <location>
        <begin position="88"/>
        <end position="244"/>
    </location>
</feature>
<keyword evidence="2" id="KW-1133">Transmembrane helix</keyword>
<feature type="non-terminal residue" evidence="7">
    <location>
        <position position="1"/>
    </location>
</feature>
<evidence type="ECO:0000313" key="8">
    <source>
        <dbReference type="Proteomes" id="UP000654075"/>
    </source>
</evidence>
<dbReference type="Gene3D" id="1.10.238.10">
    <property type="entry name" value="EF-hand"/>
    <property type="match status" value="1"/>
</dbReference>
<dbReference type="SMART" id="SM00591">
    <property type="entry name" value="RWD"/>
    <property type="match status" value="1"/>
</dbReference>
<dbReference type="Gene3D" id="1.10.8.470">
    <property type="match status" value="1"/>
</dbReference>
<keyword evidence="2" id="KW-0812">Transmembrane</keyword>
<evidence type="ECO:0000313" key="7">
    <source>
        <dbReference type="EMBL" id="CAE8618542.1"/>
    </source>
</evidence>
<dbReference type="InterPro" id="IPR029058">
    <property type="entry name" value="AB_hydrolase_fold"/>
</dbReference>
<dbReference type="EMBL" id="CAJNNV010026578">
    <property type="protein sequence ID" value="CAE8618542.1"/>
    <property type="molecule type" value="Genomic_DNA"/>
</dbReference>
<feature type="domain" description="RWD" evidence="6">
    <location>
        <begin position="553"/>
        <end position="654"/>
    </location>
</feature>
<dbReference type="SUPFAM" id="SSF54495">
    <property type="entry name" value="UBC-like"/>
    <property type="match status" value="1"/>
</dbReference>
<dbReference type="InterPro" id="IPR006575">
    <property type="entry name" value="RWD_dom"/>
</dbReference>
<evidence type="ECO:0000259" key="4">
    <source>
        <dbReference type="PROSITE" id="PS50056"/>
    </source>
</evidence>
<evidence type="ECO:0000259" key="3">
    <source>
        <dbReference type="PROSITE" id="PS50054"/>
    </source>
</evidence>
<dbReference type="InterPro" id="IPR005645">
    <property type="entry name" value="FSH-like_dom"/>
</dbReference>
<accession>A0A813G6R0</accession>
<dbReference type="Pfam" id="PF08438">
    <property type="entry name" value="YGR210-like_G4"/>
    <property type="match status" value="1"/>
</dbReference>
<comment type="caution">
    <text evidence="7">The sequence shown here is derived from an EMBL/GenBank/DDBJ whole genome shotgun (WGS) entry which is preliminary data.</text>
</comment>
<feature type="region of interest" description="Disordered" evidence="1">
    <location>
        <begin position="852"/>
        <end position="875"/>
    </location>
</feature>
<dbReference type="PROSITE" id="PS50056">
    <property type="entry name" value="TYR_PHOSPHATASE_2"/>
    <property type="match status" value="1"/>
</dbReference>
<dbReference type="Gene3D" id="3.90.190.10">
    <property type="entry name" value="Protein tyrosine phosphatase superfamily"/>
    <property type="match status" value="1"/>
</dbReference>
<dbReference type="InterPro" id="IPR029021">
    <property type="entry name" value="Prot-tyrosine_phosphatase-like"/>
</dbReference>
<dbReference type="InterPro" id="IPR027417">
    <property type="entry name" value="P-loop_NTPase"/>
</dbReference>
<dbReference type="Proteomes" id="UP000654075">
    <property type="component" value="Unassembled WGS sequence"/>
</dbReference>
<protein>
    <recommendedName>
        <fullName evidence="9">Calmodulin</fullName>
    </recommendedName>
</protein>
<dbReference type="PRINTS" id="PR00326">
    <property type="entry name" value="GTP1OBG"/>
</dbReference>
<dbReference type="PROSITE" id="PS50054">
    <property type="entry name" value="TYR_PHOSPHATASE_DUAL"/>
    <property type="match status" value="1"/>
</dbReference>
<dbReference type="InterPro" id="IPR011992">
    <property type="entry name" value="EF-hand-dom_pair"/>
</dbReference>
<feature type="compositionally biased region" description="Acidic residues" evidence="1">
    <location>
        <begin position="672"/>
        <end position="681"/>
    </location>
</feature>
<dbReference type="PROSITE" id="PS50908">
    <property type="entry name" value="RWD"/>
    <property type="match status" value="1"/>
</dbReference>
<dbReference type="SUPFAM" id="SSF52540">
    <property type="entry name" value="P-loop containing nucleoside triphosphate hydrolases"/>
    <property type="match status" value="1"/>
</dbReference>
<dbReference type="CDD" id="cd00051">
    <property type="entry name" value="EFh"/>
    <property type="match status" value="1"/>
</dbReference>
<dbReference type="GO" id="GO:0016887">
    <property type="term" value="F:ATP hydrolysis activity"/>
    <property type="evidence" value="ECO:0007669"/>
    <property type="project" value="TreeGrafter"/>
</dbReference>
<dbReference type="InterPro" id="IPR000387">
    <property type="entry name" value="Tyr_Pase_dom"/>
</dbReference>
<dbReference type="InterPro" id="IPR020422">
    <property type="entry name" value="TYR_PHOSPHATASE_DUAL_dom"/>
</dbReference>
<proteinExistence type="predicted"/>
<dbReference type="PANTHER" id="PTHR23305:SF1">
    <property type="entry name" value="OBG-TYPE G DOMAIN-CONTAINING PROTEIN"/>
    <property type="match status" value="1"/>
</dbReference>
<feature type="compositionally biased region" description="Polar residues" evidence="1">
    <location>
        <begin position="245"/>
        <end position="258"/>
    </location>
</feature>
<dbReference type="SMART" id="SM00054">
    <property type="entry name" value="EFh"/>
    <property type="match status" value="1"/>
</dbReference>
<dbReference type="GO" id="GO:0005525">
    <property type="term" value="F:GTP binding"/>
    <property type="evidence" value="ECO:0007669"/>
    <property type="project" value="InterPro"/>
</dbReference>
<dbReference type="Pfam" id="PF01926">
    <property type="entry name" value="MMR_HSR1"/>
    <property type="match status" value="1"/>
</dbReference>
<dbReference type="Gene3D" id="3.40.50.300">
    <property type="entry name" value="P-loop containing nucleotide triphosphate hydrolases"/>
    <property type="match status" value="1"/>
</dbReference>
<dbReference type="GO" id="GO:0005737">
    <property type="term" value="C:cytoplasm"/>
    <property type="evidence" value="ECO:0007669"/>
    <property type="project" value="TreeGrafter"/>
</dbReference>
<organism evidence="7 8">
    <name type="scientific">Polarella glacialis</name>
    <name type="common">Dinoflagellate</name>
    <dbReference type="NCBI Taxonomy" id="89957"/>
    <lineage>
        <taxon>Eukaryota</taxon>
        <taxon>Sar</taxon>
        <taxon>Alveolata</taxon>
        <taxon>Dinophyceae</taxon>
        <taxon>Suessiales</taxon>
        <taxon>Suessiaceae</taxon>
        <taxon>Polarella</taxon>
    </lineage>
</organism>
<dbReference type="PROSITE" id="PS50222">
    <property type="entry name" value="EF_HAND_2"/>
    <property type="match status" value="1"/>
</dbReference>
<feature type="domain" description="Tyrosine specific protein phosphatases" evidence="4">
    <location>
        <begin position="155"/>
        <end position="211"/>
    </location>
</feature>
<dbReference type="Gene3D" id="3.40.50.1820">
    <property type="entry name" value="alpha/beta hydrolase"/>
    <property type="match status" value="1"/>
</dbReference>
<keyword evidence="2" id="KW-0472">Membrane</keyword>
<evidence type="ECO:0000259" key="6">
    <source>
        <dbReference type="PROSITE" id="PS50908"/>
    </source>
</evidence>
<evidence type="ECO:0008006" key="9">
    <source>
        <dbReference type="Google" id="ProtNLM"/>
    </source>
</evidence>